<proteinExistence type="predicted"/>
<dbReference type="SMART" id="SM00225">
    <property type="entry name" value="BTB"/>
    <property type="match status" value="1"/>
</dbReference>
<dbReference type="OrthoDB" id="194443at2759"/>
<dbReference type="InterPro" id="IPR000210">
    <property type="entry name" value="BTB/POZ_dom"/>
</dbReference>
<evidence type="ECO:0000313" key="4">
    <source>
        <dbReference type="Proteomes" id="UP000266861"/>
    </source>
</evidence>
<evidence type="ECO:0000313" key="3">
    <source>
        <dbReference type="EMBL" id="RHZ85363.1"/>
    </source>
</evidence>
<dbReference type="Gene3D" id="3.30.710.10">
    <property type="entry name" value="Potassium Channel Kv1.1, Chain A"/>
    <property type="match status" value="1"/>
</dbReference>
<sequence length="538" mass="62689">MSFIFFDKLSQDFSELLNDEKEYNVVIEVDKEENMKSFTSHSVVLRYRSTYFTKELENIATNENHVKTIIKPNISAQIFEIILKYIYGGVVNIENIETKFIYELMIVANELEFEELSEKLGSYLIETKASWLRTHFSRIYHSVFDMNLINSTESAQKEVAENSNKRQLDLDESYSDCLHDTIKFQSKKIKTTTNNFNELKGLNRFYNDIITKHPNLIFESEDFTSLQEAALISILENDDLQLEEIKIWDYVVKWGIAQNPTLPKNLEEWSKENFKTLKTTLQQCLQLIRYFHISEKDIWEKLKPYRKILGKQLWDDLNQRLIFPNQPVKSVVLPARINSNLELFQSINEPISTIINEEHVSEISSWIDRKSTIYTLANVPYKLQLILRGSKDGFQPKTFWNMCNGHAGTIVIAKVAGTDEILGGYNPLAWNNSINEDFVETNDSFIFSLKNGNIQNSILSRIEIEEYNCALFYCGPDKQKTCGPCFGNCEFSLESNVSDFTQDKLCECYHPSFYEKAIRSTHEKFSIVDYEVFKIVKK</sequence>
<evidence type="ECO:0000259" key="2">
    <source>
        <dbReference type="PROSITE" id="PS51886"/>
    </source>
</evidence>
<dbReference type="GO" id="GO:0005737">
    <property type="term" value="C:cytoplasm"/>
    <property type="evidence" value="ECO:0007669"/>
    <property type="project" value="TreeGrafter"/>
</dbReference>
<accession>A0A397JK73</accession>
<organism evidence="3 4">
    <name type="scientific">Diversispora epigaea</name>
    <dbReference type="NCBI Taxonomy" id="1348612"/>
    <lineage>
        <taxon>Eukaryota</taxon>
        <taxon>Fungi</taxon>
        <taxon>Fungi incertae sedis</taxon>
        <taxon>Mucoromycota</taxon>
        <taxon>Glomeromycotina</taxon>
        <taxon>Glomeromycetes</taxon>
        <taxon>Diversisporales</taxon>
        <taxon>Diversisporaceae</taxon>
        <taxon>Diversispora</taxon>
    </lineage>
</organism>
<dbReference type="InterPro" id="IPR052407">
    <property type="entry name" value="BTB_POZ_domain_cont_9"/>
</dbReference>
<feature type="domain" description="TLDc" evidence="2">
    <location>
        <begin position="353"/>
        <end position="536"/>
    </location>
</feature>
<dbReference type="SUPFAM" id="SSF54695">
    <property type="entry name" value="POZ domain"/>
    <property type="match status" value="1"/>
</dbReference>
<protein>
    <recommendedName>
        <fullName evidence="5">BTB domain-containing protein</fullName>
    </recommendedName>
</protein>
<dbReference type="Pfam" id="PF07707">
    <property type="entry name" value="BACK"/>
    <property type="match status" value="1"/>
</dbReference>
<gene>
    <name evidence="3" type="ORF">Glove_66g10</name>
</gene>
<evidence type="ECO:0000259" key="1">
    <source>
        <dbReference type="PROSITE" id="PS50097"/>
    </source>
</evidence>
<feature type="domain" description="BTB" evidence="1">
    <location>
        <begin position="23"/>
        <end position="95"/>
    </location>
</feature>
<dbReference type="Proteomes" id="UP000266861">
    <property type="component" value="Unassembled WGS sequence"/>
</dbReference>
<name>A0A397JK73_9GLOM</name>
<dbReference type="Gene3D" id="1.25.40.420">
    <property type="match status" value="1"/>
</dbReference>
<dbReference type="PROSITE" id="PS50097">
    <property type="entry name" value="BTB"/>
    <property type="match status" value="1"/>
</dbReference>
<dbReference type="PROSITE" id="PS51886">
    <property type="entry name" value="TLDC"/>
    <property type="match status" value="1"/>
</dbReference>
<keyword evidence="4" id="KW-1185">Reference proteome</keyword>
<dbReference type="Pfam" id="PF00651">
    <property type="entry name" value="BTB"/>
    <property type="match status" value="1"/>
</dbReference>
<comment type="caution">
    <text evidence="3">The sequence shown here is derived from an EMBL/GenBank/DDBJ whole genome shotgun (WGS) entry which is preliminary data.</text>
</comment>
<dbReference type="InterPro" id="IPR011333">
    <property type="entry name" value="SKP1/BTB/POZ_sf"/>
</dbReference>
<evidence type="ECO:0008006" key="5">
    <source>
        <dbReference type="Google" id="ProtNLM"/>
    </source>
</evidence>
<reference evidence="3 4" key="1">
    <citation type="submission" date="2018-08" db="EMBL/GenBank/DDBJ databases">
        <title>Genome and evolution of the arbuscular mycorrhizal fungus Diversispora epigaea (formerly Glomus versiforme) and its bacterial endosymbionts.</title>
        <authorList>
            <person name="Sun X."/>
            <person name="Fei Z."/>
            <person name="Harrison M."/>
        </authorList>
    </citation>
    <scope>NUCLEOTIDE SEQUENCE [LARGE SCALE GENOMIC DNA]</scope>
    <source>
        <strain evidence="3 4">IT104</strain>
    </source>
</reference>
<dbReference type="AlphaFoldDB" id="A0A397JK73"/>
<dbReference type="EMBL" id="PQFF01000063">
    <property type="protein sequence ID" value="RHZ85363.1"/>
    <property type="molecule type" value="Genomic_DNA"/>
</dbReference>
<dbReference type="InterPro" id="IPR006571">
    <property type="entry name" value="TLDc_dom"/>
</dbReference>
<dbReference type="InterPro" id="IPR011705">
    <property type="entry name" value="BACK"/>
</dbReference>
<dbReference type="PANTHER" id="PTHR46306:SF1">
    <property type="entry name" value="BTB_POZ DOMAIN-CONTAINING PROTEIN 9"/>
    <property type="match status" value="1"/>
</dbReference>
<dbReference type="Pfam" id="PF07534">
    <property type="entry name" value="TLD"/>
    <property type="match status" value="1"/>
</dbReference>
<dbReference type="PANTHER" id="PTHR46306">
    <property type="entry name" value="BTB/POZ DOMAIN-CONTAINING PROTEIN 9"/>
    <property type="match status" value="1"/>
</dbReference>